<evidence type="ECO:0000313" key="9">
    <source>
        <dbReference type="Proteomes" id="UP000242877"/>
    </source>
</evidence>
<keyword evidence="2" id="KW-0677">Repeat</keyword>
<dbReference type="PROSITE" id="PS50103">
    <property type="entry name" value="ZF_C3H1"/>
    <property type="match status" value="2"/>
</dbReference>
<keyword evidence="3 5" id="KW-0863">Zinc-finger</keyword>
<feature type="domain" description="C3H1-type" evidence="7">
    <location>
        <begin position="79"/>
        <end position="106"/>
    </location>
</feature>
<dbReference type="GO" id="GO:0008270">
    <property type="term" value="F:zinc ion binding"/>
    <property type="evidence" value="ECO:0007669"/>
    <property type="project" value="UniProtKB-KW"/>
</dbReference>
<accession>A0A167Y6L7</accession>
<evidence type="ECO:0000256" key="1">
    <source>
        <dbReference type="ARBA" id="ARBA00022723"/>
    </source>
</evidence>
<evidence type="ECO:0000259" key="7">
    <source>
        <dbReference type="PROSITE" id="PS50103"/>
    </source>
</evidence>
<evidence type="ECO:0000256" key="2">
    <source>
        <dbReference type="ARBA" id="ARBA00022737"/>
    </source>
</evidence>
<sequence length="584" mass="62704">MQQHSPQSQQLSDGPDQLPLHSAIPPQQNPSTPRLPGDPRQTRTALAVPTGPAARPKPHTGPGIYELARSPPNAANKAGTKHVPCKFFRQGTCQAGPACPFLHSFDASVDSAPCKYFAKGNCKFGSKCALAHILPDGRRVNRHNAPPAPMAMPVGGGGFVPGGRANQPPFQGQEAALNSPLPAQQPVIAPTPPNGRPVYPYTGQDASAFAYPQQQSYNSQILPTSQLSSTPKYTDIPIIDHSFTDRSIKFGSPADDQRHAIPSLIGRTALDAPLPASFDSQGVSYLARNGPIAASVPSTFGLDIASPSILSRHLQPHNDVLRGLNDPVFGKSASNLASSPLDAAARQPYLQRIAKPQMISASVPRPSALSSQLDEWDDNFAMEEDYLPVSLHDDVLTPQERMRRLSRTEQDNGHRGELSNLNVFGGASSAPRVGSPLASSPSRFGALFAKQRQKKEEEALSASLGHIGSPRRDTSYLPRSNLVVGSPLSSNSDPFSGIRTSSVSAITEQLGRTTLHPHGVRSSASTKLDRVMTSSPHSATIDEENENDLVFSMEEEDHKHTDEHNSNNAWIEDRTAVPKKESDL</sequence>
<comment type="caution">
    <text evidence="8">The sequence shown here is derived from an EMBL/GenBank/DDBJ whole genome shotgun (WGS) entry which is preliminary data.</text>
</comment>
<gene>
    <name evidence="8" type="ORF">AAP_03565</name>
</gene>
<feature type="zinc finger region" description="C3H1-type" evidence="5">
    <location>
        <begin position="108"/>
        <end position="135"/>
    </location>
</feature>
<dbReference type="InterPro" id="IPR041367">
    <property type="entry name" value="Znf-CCCH_4"/>
</dbReference>
<dbReference type="Proteomes" id="UP000242877">
    <property type="component" value="Unassembled WGS sequence"/>
</dbReference>
<feature type="compositionally biased region" description="Polar residues" evidence="6">
    <location>
        <begin position="1"/>
        <end position="12"/>
    </location>
</feature>
<keyword evidence="1 5" id="KW-0479">Metal-binding</keyword>
<proteinExistence type="predicted"/>
<dbReference type="SMART" id="SM00356">
    <property type="entry name" value="ZnF_C3H1"/>
    <property type="match status" value="2"/>
</dbReference>
<evidence type="ECO:0000256" key="6">
    <source>
        <dbReference type="SAM" id="MobiDB-lite"/>
    </source>
</evidence>
<organism evidence="8 9">
    <name type="scientific">Ascosphaera apis ARSEF 7405</name>
    <dbReference type="NCBI Taxonomy" id="392613"/>
    <lineage>
        <taxon>Eukaryota</taxon>
        <taxon>Fungi</taxon>
        <taxon>Dikarya</taxon>
        <taxon>Ascomycota</taxon>
        <taxon>Pezizomycotina</taxon>
        <taxon>Eurotiomycetes</taxon>
        <taxon>Eurotiomycetidae</taxon>
        <taxon>Onygenales</taxon>
        <taxon>Ascosphaeraceae</taxon>
        <taxon>Ascosphaera</taxon>
    </lineage>
</organism>
<keyword evidence="9" id="KW-1185">Reference proteome</keyword>
<feature type="compositionally biased region" description="Basic and acidic residues" evidence="6">
    <location>
        <begin position="556"/>
        <end position="584"/>
    </location>
</feature>
<feature type="region of interest" description="Disordered" evidence="6">
    <location>
        <begin position="1"/>
        <end position="78"/>
    </location>
</feature>
<dbReference type="SUPFAM" id="SSF90229">
    <property type="entry name" value="CCCH zinc finger"/>
    <property type="match status" value="1"/>
</dbReference>
<evidence type="ECO:0000256" key="3">
    <source>
        <dbReference type="ARBA" id="ARBA00022771"/>
    </source>
</evidence>
<evidence type="ECO:0000256" key="4">
    <source>
        <dbReference type="ARBA" id="ARBA00022833"/>
    </source>
</evidence>
<dbReference type="AlphaFoldDB" id="A0A167Y6L7"/>
<protein>
    <submittedName>
        <fullName evidence="8">Spindle poison sensitivity protein Scp3</fullName>
    </submittedName>
</protein>
<dbReference type="GO" id="GO:0000209">
    <property type="term" value="P:protein polyubiquitination"/>
    <property type="evidence" value="ECO:0007669"/>
    <property type="project" value="InterPro"/>
</dbReference>
<dbReference type="Pfam" id="PF18044">
    <property type="entry name" value="zf-CCCH_4"/>
    <property type="match status" value="1"/>
</dbReference>
<dbReference type="InterPro" id="IPR045072">
    <property type="entry name" value="MKRN-like"/>
</dbReference>
<dbReference type="PANTHER" id="PTHR11224:SF10">
    <property type="entry name" value="IP09428P-RELATED"/>
    <property type="match status" value="1"/>
</dbReference>
<dbReference type="GO" id="GO:0061630">
    <property type="term" value="F:ubiquitin protein ligase activity"/>
    <property type="evidence" value="ECO:0007669"/>
    <property type="project" value="InterPro"/>
</dbReference>
<feature type="zinc finger region" description="C3H1-type" evidence="5">
    <location>
        <begin position="79"/>
        <end position="106"/>
    </location>
</feature>
<dbReference type="Gene3D" id="4.10.1000.10">
    <property type="entry name" value="Zinc finger, CCCH-type"/>
    <property type="match status" value="1"/>
</dbReference>
<evidence type="ECO:0000256" key="5">
    <source>
        <dbReference type="PROSITE-ProRule" id="PRU00723"/>
    </source>
</evidence>
<dbReference type="EMBL" id="AZGZ01000015">
    <property type="protein sequence ID" value="KZZ90924.1"/>
    <property type="molecule type" value="Genomic_DNA"/>
</dbReference>
<dbReference type="VEuPathDB" id="FungiDB:AAP_03565"/>
<dbReference type="Pfam" id="PF00642">
    <property type="entry name" value="zf-CCCH"/>
    <property type="match status" value="1"/>
</dbReference>
<name>A0A167Y6L7_9EURO</name>
<feature type="region of interest" description="Disordered" evidence="6">
    <location>
        <begin position="516"/>
        <end position="584"/>
    </location>
</feature>
<feature type="domain" description="C3H1-type" evidence="7">
    <location>
        <begin position="108"/>
        <end position="135"/>
    </location>
</feature>
<reference evidence="8 9" key="1">
    <citation type="journal article" date="2016" name="Genome Biol. Evol.">
        <title>Divergent and convergent evolution of fungal pathogenicity.</title>
        <authorList>
            <person name="Shang Y."/>
            <person name="Xiao G."/>
            <person name="Zheng P."/>
            <person name="Cen K."/>
            <person name="Zhan S."/>
            <person name="Wang C."/>
        </authorList>
    </citation>
    <scope>NUCLEOTIDE SEQUENCE [LARGE SCALE GENOMIC DNA]</scope>
    <source>
        <strain evidence="8 9">ARSEF 7405</strain>
    </source>
</reference>
<dbReference type="OrthoDB" id="4204193at2759"/>
<keyword evidence="4 5" id="KW-0862">Zinc</keyword>
<dbReference type="PANTHER" id="PTHR11224">
    <property type="entry name" value="MAKORIN-RELATED"/>
    <property type="match status" value="1"/>
</dbReference>
<feature type="compositionally biased region" description="Polar residues" evidence="6">
    <location>
        <begin position="522"/>
        <end position="538"/>
    </location>
</feature>
<dbReference type="InterPro" id="IPR000571">
    <property type="entry name" value="Znf_CCCH"/>
</dbReference>
<evidence type="ECO:0000313" key="8">
    <source>
        <dbReference type="EMBL" id="KZZ90924.1"/>
    </source>
</evidence>
<dbReference type="InterPro" id="IPR036855">
    <property type="entry name" value="Znf_CCCH_sf"/>
</dbReference>